<dbReference type="EMBL" id="HBEM01030759">
    <property type="protein sequence ID" value="CAD8461993.1"/>
    <property type="molecule type" value="Transcribed_RNA"/>
</dbReference>
<organism evidence="8">
    <name type="scientific">Amorphochlora amoebiformis</name>
    <dbReference type="NCBI Taxonomy" id="1561963"/>
    <lineage>
        <taxon>Eukaryota</taxon>
        <taxon>Sar</taxon>
        <taxon>Rhizaria</taxon>
        <taxon>Cercozoa</taxon>
        <taxon>Chlorarachniophyceae</taxon>
        <taxon>Amorphochlora</taxon>
    </lineage>
</organism>
<comment type="cofactor">
    <cofactor evidence="1">
        <name>L-ascorbate</name>
        <dbReference type="ChEBI" id="CHEBI:38290"/>
    </cofactor>
</comment>
<reference evidence="8" key="1">
    <citation type="submission" date="2021-01" db="EMBL/GenBank/DDBJ databases">
        <authorList>
            <person name="Corre E."/>
            <person name="Pelletier E."/>
            <person name="Niang G."/>
            <person name="Scheremetjew M."/>
            <person name="Finn R."/>
            <person name="Kale V."/>
            <person name="Holt S."/>
            <person name="Cochrane G."/>
            <person name="Meng A."/>
            <person name="Brown T."/>
            <person name="Cohen L."/>
        </authorList>
    </citation>
    <scope>NUCLEOTIDE SEQUENCE</scope>
    <source>
        <strain evidence="8">CCMP2058</strain>
    </source>
</reference>
<keyword evidence="6" id="KW-0732">Signal</keyword>
<dbReference type="GO" id="GO:0005783">
    <property type="term" value="C:endoplasmic reticulum"/>
    <property type="evidence" value="ECO:0007669"/>
    <property type="project" value="TreeGrafter"/>
</dbReference>
<dbReference type="InterPro" id="IPR006620">
    <property type="entry name" value="Pro_4_hyd_alph"/>
</dbReference>
<evidence type="ECO:0000313" key="8">
    <source>
        <dbReference type="EMBL" id="CAD8461993.1"/>
    </source>
</evidence>
<sequence length="487" mass="54524">MDSSTLRGLLPFFVLHLAATAFPRLSRMGVQDRTYTHGVRPRLYRAVGPIRKSIGLSRKLLSPVRSSELPESSMENDEPSPAEIEQYKLILNAIEDLDKYVKRQIAEKGGGPGMPSAAMHNLAVMKTMLGGGRDAELDLRQGIEWELTNGKGQNTPCLAIMLRSLASVLAETQQRTKEAVDALNQSKMIWAGLYTENPSYLGRLRLLVEELTAKQQRLLPDPEISKLHTDENPPYPAVRLWDGILTPEECKQIIEFVDDSQRLKEALTVSGGEEYVDKSEYDAYEMTAKVWEHPNVMDLAMRISALTGISLSQIEDINVVKFDTLGFASPRFDFSPPSIELGLQGRLSTVHVFLNDDFEGGSTSFPRLGDMEIEPKTGRAIWFGNKNPFADEAHPKSMYRCSAVGKGTKYMLQVWIRSIGWRNELVWGQIPPIADELCMRTLLDMDVPRVDLPKPEDGFFYGDNADILEEVMGVKEGEEDESVYGPP</sequence>
<evidence type="ECO:0000256" key="6">
    <source>
        <dbReference type="SAM" id="SignalP"/>
    </source>
</evidence>
<feature type="chain" id="PRO_5030707632" description="Prolyl 4-hydroxylase alpha subunit domain-containing protein" evidence="6">
    <location>
        <begin position="21"/>
        <end position="487"/>
    </location>
</feature>
<keyword evidence="4" id="KW-0560">Oxidoreductase</keyword>
<evidence type="ECO:0000256" key="1">
    <source>
        <dbReference type="ARBA" id="ARBA00001961"/>
    </source>
</evidence>
<feature type="signal peptide" evidence="6">
    <location>
        <begin position="1"/>
        <end position="20"/>
    </location>
</feature>
<dbReference type="GO" id="GO:0031418">
    <property type="term" value="F:L-ascorbic acid binding"/>
    <property type="evidence" value="ECO:0007669"/>
    <property type="project" value="InterPro"/>
</dbReference>
<gene>
    <name evidence="8" type="ORF">LAMO00422_LOCUS20953</name>
</gene>
<dbReference type="PANTHER" id="PTHR10869:SF246">
    <property type="entry name" value="TRANSMEMBRANE PROLYL 4-HYDROXYLASE"/>
    <property type="match status" value="1"/>
</dbReference>
<keyword evidence="5" id="KW-0408">Iron</keyword>
<dbReference type="PANTHER" id="PTHR10869">
    <property type="entry name" value="PROLYL 4-HYDROXYLASE ALPHA SUBUNIT"/>
    <property type="match status" value="1"/>
</dbReference>
<evidence type="ECO:0000259" key="7">
    <source>
        <dbReference type="SMART" id="SM00702"/>
    </source>
</evidence>
<evidence type="ECO:0000256" key="5">
    <source>
        <dbReference type="ARBA" id="ARBA00023004"/>
    </source>
</evidence>
<dbReference type="AlphaFoldDB" id="A0A7S0DQ22"/>
<dbReference type="SMART" id="SM00702">
    <property type="entry name" value="P4Hc"/>
    <property type="match status" value="1"/>
</dbReference>
<keyword evidence="3" id="KW-0223">Dioxygenase</keyword>
<accession>A0A7S0DQ22</accession>
<dbReference type="InterPro" id="IPR045054">
    <property type="entry name" value="P4HA-like"/>
</dbReference>
<name>A0A7S0DQ22_9EUKA</name>
<evidence type="ECO:0000256" key="3">
    <source>
        <dbReference type="ARBA" id="ARBA00022964"/>
    </source>
</evidence>
<keyword evidence="2" id="KW-0479">Metal-binding</keyword>
<evidence type="ECO:0000256" key="2">
    <source>
        <dbReference type="ARBA" id="ARBA00022723"/>
    </source>
</evidence>
<proteinExistence type="predicted"/>
<dbReference type="GO" id="GO:0005506">
    <property type="term" value="F:iron ion binding"/>
    <property type="evidence" value="ECO:0007669"/>
    <property type="project" value="InterPro"/>
</dbReference>
<protein>
    <recommendedName>
        <fullName evidence="7">Prolyl 4-hydroxylase alpha subunit domain-containing protein</fullName>
    </recommendedName>
</protein>
<dbReference type="GO" id="GO:0004656">
    <property type="term" value="F:procollagen-proline 4-dioxygenase activity"/>
    <property type="evidence" value="ECO:0007669"/>
    <property type="project" value="TreeGrafter"/>
</dbReference>
<feature type="domain" description="Prolyl 4-hydroxylase alpha subunit" evidence="7">
    <location>
        <begin position="236"/>
        <end position="417"/>
    </location>
</feature>
<evidence type="ECO:0000256" key="4">
    <source>
        <dbReference type="ARBA" id="ARBA00023002"/>
    </source>
</evidence>
<dbReference type="Gene3D" id="2.60.120.620">
    <property type="entry name" value="q2cbj1_9rhob like domain"/>
    <property type="match status" value="1"/>
</dbReference>